<dbReference type="RefSeq" id="WP_203802119.1">
    <property type="nucleotide sequence ID" value="NZ_BAAAQE010000006.1"/>
</dbReference>
<dbReference type="PANTHER" id="PTHR33164">
    <property type="entry name" value="TRANSCRIPTIONAL REGULATOR, MARR FAMILY"/>
    <property type="match status" value="1"/>
</dbReference>
<dbReference type="InterPro" id="IPR000835">
    <property type="entry name" value="HTH_MarR-typ"/>
</dbReference>
<dbReference type="Proteomes" id="UP000612282">
    <property type="component" value="Unassembled WGS sequence"/>
</dbReference>
<gene>
    <name evidence="2" type="ORF">Aco03nite_066700</name>
</gene>
<evidence type="ECO:0000259" key="1">
    <source>
        <dbReference type="PROSITE" id="PS50995"/>
    </source>
</evidence>
<dbReference type="InterPro" id="IPR036388">
    <property type="entry name" value="WH-like_DNA-bd_sf"/>
</dbReference>
<dbReference type="SUPFAM" id="SSF46785">
    <property type="entry name" value="Winged helix' DNA-binding domain"/>
    <property type="match status" value="1"/>
</dbReference>
<dbReference type="PRINTS" id="PR00598">
    <property type="entry name" value="HTHMARR"/>
</dbReference>
<dbReference type="InterPro" id="IPR036390">
    <property type="entry name" value="WH_DNA-bd_sf"/>
</dbReference>
<dbReference type="PANTHER" id="PTHR33164:SF43">
    <property type="entry name" value="HTH-TYPE TRANSCRIPTIONAL REPRESSOR YETL"/>
    <property type="match status" value="1"/>
</dbReference>
<protein>
    <recommendedName>
        <fullName evidence="1">HTH marR-type domain-containing protein</fullName>
    </recommendedName>
</protein>
<comment type="caution">
    <text evidence="2">The sequence shown here is derived from an EMBL/GenBank/DDBJ whole genome shotgun (WGS) entry which is preliminary data.</text>
</comment>
<dbReference type="InterPro" id="IPR039422">
    <property type="entry name" value="MarR/SlyA-like"/>
</dbReference>
<dbReference type="Gene3D" id="1.10.10.10">
    <property type="entry name" value="Winged helix-like DNA-binding domain superfamily/Winged helix DNA-binding domain"/>
    <property type="match status" value="1"/>
</dbReference>
<dbReference type="SMART" id="SM00347">
    <property type="entry name" value="HTH_MARR"/>
    <property type="match status" value="1"/>
</dbReference>
<name>A0ABQ3XIE8_9ACTN</name>
<dbReference type="Pfam" id="PF12802">
    <property type="entry name" value="MarR_2"/>
    <property type="match status" value="1"/>
</dbReference>
<keyword evidence="3" id="KW-1185">Reference proteome</keyword>
<evidence type="ECO:0000313" key="3">
    <source>
        <dbReference type="Proteomes" id="UP000612282"/>
    </source>
</evidence>
<reference evidence="2 3" key="1">
    <citation type="submission" date="2021-01" db="EMBL/GenBank/DDBJ databases">
        <title>Whole genome shotgun sequence of Actinoplanes couchii NBRC 106145.</title>
        <authorList>
            <person name="Komaki H."/>
            <person name="Tamura T."/>
        </authorList>
    </citation>
    <scope>NUCLEOTIDE SEQUENCE [LARGE SCALE GENOMIC DNA]</scope>
    <source>
        <strain evidence="2 3">NBRC 106145</strain>
    </source>
</reference>
<dbReference type="EMBL" id="BOMG01000083">
    <property type="protein sequence ID" value="GID58266.1"/>
    <property type="molecule type" value="Genomic_DNA"/>
</dbReference>
<dbReference type="PROSITE" id="PS50995">
    <property type="entry name" value="HTH_MARR_2"/>
    <property type="match status" value="1"/>
</dbReference>
<evidence type="ECO:0000313" key="2">
    <source>
        <dbReference type="EMBL" id="GID58266.1"/>
    </source>
</evidence>
<proteinExistence type="predicted"/>
<accession>A0ABQ3XIE8</accession>
<sequence>MNLLEAFHDAIKAVRVLKQRHPVQAPLGVLLAIRRRESAGCHMKELASEHALDPSTISRSVAALTRAGLVERTADPLDGRASTLHVTESGHALLDQTQTFYEARISAALHDWTPEEIDALTTSLSRLAHDLITQEEEVAS</sequence>
<feature type="domain" description="HTH marR-type" evidence="1">
    <location>
        <begin position="1"/>
        <end position="129"/>
    </location>
</feature>
<organism evidence="2 3">
    <name type="scientific">Actinoplanes couchii</name>
    <dbReference type="NCBI Taxonomy" id="403638"/>
    <lineage>
        <taxon>Bacteria</taxon>
        <taxon>Bacillati</taxon>
        <taxon>Actinomycetota</taxon>
        <taxon>Actinomycetes</taxon>
        <taxon>Micromonosporales</taxon>
        <taxon>Micromonosporaceae</taxon>
        <taxon>Actinoplanes</taxon>
    </lineage>
</organism>